<organism evidence="1">
    <name type="scientific">marine sediment metagenome</name>
    <dbReference type="NCBI Taxonomy" id="412755"/>
    <lineage>
        <taxon>unclassified sequences</taxon>
        <taxon>metagenomes</taxon>
        <taxon>ecological metagenomes</taxon>
    </lineage>
</organism>
<name>X1EMH7_9ZZZZ</name>
<accession>X1EMH7</accession>
<dbReference type="AlphaFoldDB" id="X1EMH7"/>
<protein>
    <recommendedName>
        <fullName evidence="2">O-methyltransferase domain-containing protein</fullName>
    </recommendedName>
</protein>
<proteinExistence type="predicted"/>
<comment type="caution">
    <text evidence="1">The sequence shown here is derived from an EMBL/GenBank/DDBJ whole genome shotgun (WGS) entry which is preliminary data.</text>
</comment>
<sequence length="83" mass="9532">LPEKVIAFILRNLSKKIMRKDGTLMFSNIANDNPFRPWIDLIGNWALIERNEKEMRKLLAITGCKEQKLTKESTGLTWIATAS</sequence>
<feature type="non-terminal residue" evidence="1">
    <location>
        <position position="1"/>
    </location>
</feature>
<reference evidence="1" key="1">
    <citation type="journal article" date="2014" name="Front. Microbiol.">
        <title>High frequency of phylogenetically diverse reductive dehalogenase-homologous genes in deep subseafloor sedimentary metagenomes.</title>
        <authorList>
            <person name="Kawai M."/>
            <person name="Futagami T."/>
            <person name="Toyoda A."/>
            <person name="Takaki Y."/>
            <person name="Nishi S."/>
            <person name="Hori S."/>
            <person name="Arai W."/>
            <person name="Tsubouchi T."/>
            <person name="Morono Y."/>
            <person name="Uchiyama I."/>
            <person name="Ito T."/>
            <person name="Fujiyama A."/>
            <person name="Inagaki F."/>
            <person name="Takami H."/>
        </authorList>
    </citation>
    <scope>NUCLEOTIDE SEQUENCE</scope>
    <source>
        <strain evidence="1">Expedition CK06-06</strain>
    </source>
</reference>
<dbReference type="EMBL" id="BART01032008">
    <property type="protein sequence ID" value="GAH18329.1"/>
    <property type="molecule type" value="Genomic_DNA"/>
</dbReference>
<gene>
    <name evidence="1" type="ORF">S01H4_55453</name>
</gene>
<evidence type="ECO:0008006" key="2">
    <source>
        <dbReference type="Google" id="ProtNLM"/>
    </source>
</evidence>
<evidence type="ECO:0000313" key="1">
    <source>
        <dbReference type="EMBL" id="GAH18329.1"/>
    </source>
</evidence>